<keyword evidence="2 4" id="KW-0863">Zinc-finger</keyword>
<evidence type="ECO:0000256" key="1">
    <source>
        <dbReference type="ARBA" id="ARBA00022723"/>
    </source>
</evidence>
<comment type="caution">
    <text evidence="6">The sequence shown here is derived from an EMBL/GenBank/DDBJ whole genome shotgun (WGS) entry which is preliminary data.</text>
</comment>
<name>A0ABQ7HVF7_9MICR</name>
<accession>A0ABQ7HVF7</accession>
<gene>
    <name evidence="6" type="ORF">TCON_2639</name>
</gene>
<evidence type="ECO:0000313" key="7">
    <source>
        <dbReference type="Proteomes" id="UP001516464"/>
    </source>
</evidence>
<reference evidence="6 7" key="1">
    <citation type="submission" date="2019-01" db="EMBL/GenBank/DDBJ databases">
        <title>Genomes sequencing and comparative genomics of infectious freshwater microsporidia, Cucumispora dikerogammari and Thelohania contejeani.</title>
        <authorList>
            <person name="Cormier A."/>
            <person name="Giraud I."/>
            <person name="Wattier R."/>
            <person name="Teixeira M."/>
            <person name="Grandjean F."/>
            <person name="Rigaud T."/>
            <person name="Cordaux R."/>
        </authorList>
    </citation>
    <scope>NUCLEOTIDE SEQUENCE [LARGE SCALE GENOMIC DNA]</scope>
    <source>
        <strain evidence="6">T1</strain>
        <tissue evidence="6">Spores</tissue>
    </source>
</reference>
<dbReference type="SMART" id="SM00184">
    <property type="entry name" value="RING"/>
    <property type="match status" value="1"/>
</dbReference>
<evidence type="ECO:0000256" key="3">
    <source>
        <dbReference type="ARBA" id="ARBA00022833"/>
    </source>
</evidence>
<organism evidence="6 7">
    <name type="scientific">Astathelohania contejeani</name>
    <dbReference type="NCBI Taxonomy" id="164912"/>
    <lineage>
        <taxon>Eukaryota</taxon>
        <taxon>Fungi</taxon>
        <taxon>Fungi incertae sedis</taxon>
        <taxon>Microsporidia</taxon>
        <taxon>Astathelohaniidae</taxon>
        <taxon>Astathelohania</taxon>
    </lineage>
</organism>
<keyword evidence="7" id="KW-1185">Reference proteome</keyword>
<dbReference type="InterPro" id="IPR001841">
    <property type="entry name" value="Znf_RING"/>
</dbReference>
<dbReference type="PROSITE" id="PS00028">
    <property type="entry name" value="ZINC_FINGER_C2H2_1"/>
    <property type="match status" value="1"/>
</dbReference>
<evidence type="ECO:0000256" key="4">
    <source>
        <dbReference type="PROSITE-ProRule" id="PRU00175"/>
    </source>
</evidence>
<dbReference type="PANTHER" id="PTHR45931">
    <property type="entry name" value="SI:CH211-59O9.10"/>
    <property type="match status" value="1"/>
</dbReference>
<dbReference type="PROSITE" id="PS50089">
    <property type="entry name" value="ZF_RING_2"/>
    <property type="match status" value="1"/>
</dbReference>
<dbReference type="Gene3D" id="3.30.40.10">
    <property type="entry name" value="Zinc/RING finger domain, C3HC4 (zinc finger)"/>
    <property type="match status" value="1"/>
</dbReference>
<sequence length="193" mass="22099">MSDSLPWYCYICSQVVSVTESLECVRCGSDFVEIYDPSEHETFHLFNDPMVSIQQIVEELHGLGEAPQSSPSEFLNIFEERLRGLLSRRNMSSSSIASDRRNYVIGPELDDIITRILETEGKTNYHPAGEEFVKNLKPVKSQSNGDCSICLSKYKTGDEGIYFKCKHFFHYECAMSWLKVQNTCPNCRNKIDE</sequence>
<dbReference type="InterPro" id="IPR013083">
    <property type="entry name" value="Znf_RING/FYVE/PHD"/>
</dbReference>
<dbReference type="SUPFAM" id="SSF57850">
    <property type="entry name" value="RING/U-box"/>
    <property type="match status" value="1"/>
</dbReference>
<evidence type="ECO:0000313" key="6">
    <source>
        <dbReference type="EMBL" id="KAF7677276.1"/>
    </source>
</evidence>
<evidence type="ECO:0000256" key="2">
    <source>
        <dbReference type="ARBA" id="ARBA00022771"/>
    </source>
</evidence>
<dbReference type="EMBL" id="SBIQ01000426">
    <property type="protein sequence ID" value="KAF7677276.1"/>
    <property type="molecule type" value="Genomic_DNA"/>
</dbReference>
<dbReference type="PANTHER" id="PTHR45931:SF3">
    <property type="entry name" value="RING ZINC FINGER-CONTAINING PROTEIN"/>
    <property type="match status" value="1"/>
</dbReference>
<keyword evidence="3" id="KW-0862">Zinc</keyword>
<evidence type="ECO:0000259" key="5">
    <source>
        <dbReference type="PROSITE" id="PS50089"/>
    </source>
</evidence>
<dbReference type="InterPro" id="IPR051834">
    <property type="entry name" value="RING_finger_E3_ligase"/>
</dbReference>
<proteinExistence type="predicted"/>
<protein>
    <recommendedName>
        <fullName evidence="5">RING-type domain-containing protein</fullName>
    </recommendedName>
</protein>
<dbReference type="Proteomes" id="UP001516464">
    <property type="component" value="Unassembled WGS sequence"/>
</dbReference>
<keyword evidence="1" id="KW-0479">Metal-binding</keyword>
<dbReference type="InterPro" id="IPR013087">
    <property type="entry name" value="Znf_C2H2_type"/>
</dbReference>
<dbReference type="Pfam" id="PF13639">
    <property type="entry name" value="zf-RING_2"/>
    <property type="match status" value="1"/>
</dbReference>
<feature type="domain" description="RING-type" evidence="5">
    <location>
        <begin position="147"/>
        <end position="188"/>
    </location>
</feature>